<dbReference type="Proteomes" id="UP000092687">
    <property type="component" value="Chromosome"/>
</dbReference>
<sequence length="258" mass="29307">MPIIQSVERALRILDLFDEYDKELKLTEITEKMNLHKSTVHSLLKTLQKHHYIEQNSENGKYFLGMKLFERGHYVIQNLDLQSLAREQLVKLSKSTGRTVHLVILDGKEGIYIDKVESAKAAILYSRIGRRVPIHSSGVGKALVAFKDPSELEKILDGYEYTKQTKNTLTNEESFLIELEKVRKQGYAIDDEENEPGVYCVALPIRDYTGHVIAAISSSTTASNLTKKELEKIIESLKATSSELSKKLGYDFRSELVD</sequence>
<dbReference type="InterPro" id="IPR014757">
    <property type="entry name" value="Tscrpt_reg_IclR_C"/>
</dbReference>
<dbReference type="PANTHER" id="PTHR30136">
    <property type="entry name" value="HELIX-TURN-HELIX TRANSCRIPTIONAL REGULATOR, ICLR FAMILY"/>
    <property type="match status" value="1"/>
</dbReference>
<feature type="domain" description="IclR-ED" evidence="7">
    <location>
        <begin position="67"/>
        <end position="250"/>
    </location>
</feature>
<protein>
    <recommendedName>
        <fullName evidence="5">Glycerol operon regulatory protein</fullName>
    </recommendedName>
</protein>
<keyword evidence="9" id="KW-1185">Reference proteome</keyword>
<reference evidence="9" key="1">
    <citation type="submission" date="2016-07" db="EMBL/GenBank/DDBJ databases">
        <authorList>
            <person name="See-Too W.S."/>
        </authorList>
    </citation>
    <scope>NUCLEOTIDE SEQUENCE [LARGE SCALE GENOMIC DNA]</scope>
    <source>
        <strain evidence="9">DSM 24743</strain>
    </source>
</reference>
<dbReference type="GO" id="GO:0045892">
    <property type="term" value="P:negative regulation of DNA-templated transcription"/>
    <property type="evidence" value="ECO:0007669"/>
    <property type="project" value="TreeGrafter"/>
</dbReference>
<dbReference type="Pfam" id="PF01614">
    <property type="entry name" value="IclR_C"/>
    <property type="match status" value="1"/>
</dbReference>
<evidence type="ECO:0000256" key="5">
    <source>
        <dbReference type="ARBA" id="ARBA00070406"/>
    </source>
</evidence>
<dbReference type="PROSITE" id="PS51078">
    <property type="entry name" value="ICLR_ED"/>
    <property type="match status" value="1"/>
</dbReference>
<evidence type="ECO:0000256" key="1">
    <source>
        <dbReference type="ARBA" id="ARBA00023015"/>
    </source>
</evidence>
<dbReference type="FunFam" id="1.10.10.10:FF:000056">
    <property type="entry name" value="IclR family transcriptional regulator"/>
    <property type="match status" value="1"/>
</dbReference>
<comment type="function">
    <text evidence="4">May be an activator protein for the gylABX operon.</text>
</comment>
<dbReference type="SMART" id="SM00346">
    <property type="entry name" value="HTH_ICLR"/>
    <property type="match status" value="1"/>
</dbReference>
<evidence type="ECO:0000313" key="9">
    <source>
        <dbReference type="Proteomes" id="UP000092687"/>
    </source>
</evidence>
<keyword evidence="1" id="KW-0805">Transcription regulation</keyword>
<evidence type="ECO:0000259" key="6">
    <source>
        <dbReference type="PROSITE" id="PS51077"/>
    </source>
</evidence>
<evidence type="ECO:0000256" key="4">
    <source>
        <dbReference type="ARBA" id="ARBA00058938"/>
    </source>
</evidence>
<feature type="domain" description="HTH iclR-type" evidence="6">
    <location>
        <begin position="4"/>
        <end position="66"/>
    </location>
</feature>
<dbReference type="SUPFAM" id="SSF46785">
    <property type="entry name" value="Winged helix' DNA-binding domain"/>
    <property type="match status" value="1"/>
</dbReference>
<dbReference type="InterPro" id="IPR029016">
    <property type="entry name" value="GAF-like_dom_sf"/>
</dbReference>
<dbReference type="RefSeq" id="WP_065528348.1">
    <property type="nucleotide sequence ID" value="NZ_CP016537.2"/>
</dbReference>
<dbReference type="InterPro" id="IPR050707">
    <property type="entry name" value="HTH_MetabolicPath_Reg"/>
</dbReference>
<dbReference type="EMBL" id="CP016537">
    <property type="protein sequence ID" value="ANU14561.1"/>
    <property type="molecule type" value="Genomic_DNA"/>
</dbReference>
<dbReference type="GO" id="GO:0003700">
    <property type="term" value="F:DNA-binding transcription factor activity"/>
    <property type="evidence" value="ECO:0007669"/>
    <property type="project" value="TreeGrafter"/>
</dbReference>
<dbReference type="PROSITE" id="PS51077">
    <property type="entry name" value="HTH_ICLR"/>
    <property type="match status" value="1"/>
</dbReference>
<evidence type="ECO:0000256" key="2">
    <source>
        <dbReference type="ARBA" id="ARBA00023125"/>
    </source>
</evidence>
<dbReference type="SUPFAM" id="SSF55781">
    <property type="entry name" value="GAF domain-like"/>
    <property type="match status" value="1"/>
</dbReference>
<keyword evidence="2" id="KW-0238">DNA-binding</keyword>
<organism evidence="8 9">
    <name type="scientific">Planococcus halocryophilus</name>
    <dbReference type="NCBI Taxonomy" id="1215089"/>
    <lineage>
        <taxon>Bacteria</taxon>
        <taxon>Bacillati</taxon>
        <taxon>Bacillota</taxon>
        <taxon>Bacilli</taxon>
        <taxon>Bacillales</taxon>
        <taxon>Caryophanaceae</taxon>
        <taxon>Planococcus</taxon>
    </lineage>
</organism>
<dbReference type="Gene3D" id="1.10.10.10">
    <property type="entry name" value="Winged helix-like DNA-binding domain superfamily/Winged helix DNA-binding domain"/>
    <property type="match status" value="1"/>
</dbReference>
<dbReference type="InterPro" id="IPR036388">
    <property type="entry name" value="WH-like_DNA-bd_sf"/>
</dbReference>
<proteinExistence type="predicted"/>
<dbReference type="AlphaFoldDB" id="A0A1C7DTG4"/>
<evidence type="ECO:0000256" key="3">
    <source>
        <dbReference type="ARBA" id="ARBA00023163"/>
    </source>
</evidence>
<name>A0A1C7DTG4_9BACL</name>
<dbReference type="OrthoDB" id="9791752at2"/>
<dbReference type="GO" id="GO:0003677">
    <property type="term" value="F:DNA binding"/>
    <property type="evidence" value="ECO:0007669"/>
    <property type="project" value="UniProtKB-KW"/>
</dbReference>
<reference evidence="9" key="2">
    <citation type="submission" date="2016-10" db="EMBL/GenBank/DDBJ databases">
        <authorList>
            <person name="See-Too W.S."/>
        </authorList>
    </citation>
    <scope>NUCLEOTIDE SEQUENCE [LARGE SCALE GENOMIC DNA]</scope>
    <source>
        <strain evidence="9">DSM 24743</strain>
    </source>
</reference>
<evidence type="ECO:0000313" key="8">
    <source>
        <dbReference type="EMBL" id="ANU14561.1"/>
    </source>
</evidence>
<dbReference type="Gene3D" id="3.30.450.40">
    <property type="match status" value="1"/>
</dbReference>
<dbReference type="InterPro" id="IPR005471">
    <property type="entry name" value="Tscrpt_reg_IclR_N"/>
</dbReference>
<dbReference type="STRING" id="1215089.BBI08_12040"/>
<gene>
    <name evidence="8" type="ORF">BBI08_12040</name>
</gene>
<keyword evidence="3" id="KW-0804">Transcription</keyword>
<dbReference type="PANTHER" id="PTHR30136:SF7">
    <property type="entry name" value="HTH-TYPE TRANSCRIPTIONAL REGULATOR KDGR-RELATED"/>
    <property type="match status" value="1"/>
</dbReference>
<dbReference type="InterPro" id="IPR036390">
    <property type="entry name" value="WH_DNA-bd_sf"/>
</dbReference>
<evidence type="ECO:0000259" key="7">
    <source>
        <dbReference type="PROSITE" id="PS51078"/>
    </source>
</evidence>
<dbReference type="KEGG" id="phc:BBI08_12040"/>
<accession>A0A1C7DTG4</accession>
<dbReference type="Pfam" id="PF09339">
    <property type="entry name" value="HTH_IclR"/>
    <property type="match status" value="1"/>
</dbReference>